<dbReference type="Pfam" id="PF05615">
    <property type="entry name" value="THOC7"/>
    <property type="match status" value="1"/>
</dbReference>
<evidence type="ECO:0000256" key="4">
    <source>
        <dbReference type="SAM" id="MobiDB-lite"/>
    </source>
</evidence>
<keyword evidence="6" id="KW-1185">Reference proteome</keyword>
<name>A0A0D2BWB4_9EURO</name>
<keyword evidence="2" id="KW-0539">Nucleus</keyword>
<dbReference type="AlphaFoldDB" id="A0A0D2BWB4"/>
<reference evidence="5 6" key="1">
    <citation type="submission" date="2015-01" db="EMBL/GenBank/DDBJ databases">
        <title>The Genome Sequence of Cladophialophora immunda CBS83496.</title>
        <authorList>
            <consortium name="The Broad Institute Genomics Platform"/>
            <person name="Cuomo C."/>
            <person name="de Hoog S."/>
            <person name="Gorbushina A."/>
            <person name="Stielow B."/>
            <person name="Teixiera M."/>
            <person name="Abouelleil A."/>
            <person name="Chapman S.B."/>
            <person name="Priest M."/>
            <person name="Young S.K."/>
            <person name="Wortman J."/>
            <person name="Nusbaum C."/>
            <person name="Birren B."/>
        </authorList>
    </citation>
    <scope>NUCLEOTIDE SEQUENCE [LARGE SCALE GENOMIC DNA]</scope>
    <source>
        <strain evidence="5 6">CBS 83496</strain>
    </source>
</reference>
<dbReference type="STRING" id="569365.A0A0D2BWB4"/>
<feature type="compositionally biased region" description="Acidic residues" evidence="4">
    <location>
        <begin position="222"/>
        <end position="240"/>
    </location>
</feature>
<dbReference type="OrthoDB" id="205166at2759"/>
<evidence type="ECO:0000256" key="3">
    <source>
        <dbReference type="SAM" id="Coils"/>
    </source>
</evidence>
<keyword evidence="3" id="KW-0175">Coiled coil</keyword>
<dbReference type="RefSeq" id="XP_016242901.1">
    <property type="nucleotide sequence ID" value="XM_016398339.1"/>
</dbReference>
<dbReference type="InterPro" id="IPR008501">
    <property type="entry name" value="THOC7/Mft1"/>
</dbReference>
<dbReference type="Proteomes" id="UP000054466">
    <property type="component" value="Unassembled WGS sequence"/>
</dbReference>
<evidence type="ECO:0000256" key="1">
    <source>
        <dbReference type="ARBA" id="ARBA00004123"/>
    </source>
</evidence>
<dbReference type="HOGENOM" id="CLU_049078_1_0_1"/>
<dbReference type="EMBL" id="KN847046">
    <property type="protein sequence ID" value="KIW22685.1"/>
    <property type="molecule type" value="Genomic_DNA"/>
</dbReference>
<comment type="subcellular location">
    <subcellularLocation>
        <location evidence="1">Nucleus</location>
    </subcellularLocation>
</comment>
<dbReference type="GeneID" id="27350152"/>
<evidence type="ECO:0008006" key="7">
    <source>
        <dbReference type="Google" id="ProtNLM"/>
    </source>
</evidence>
<feature type="region of interest" description="Disordered" evidence="4">
    <location>
        <begin position="209"/>
        <end position="332"/>
    </location>
</feature>
<evidence type="ECO:0000313" key="6">
    <source>
        <dbReference type="Proteomes" id="UP000054466"/>
    </source>
</evidence>
<gene>
    <name evidence="5" type="ORF">PV07_10958</name>
</gene>
<sequence>MATFTVLDQAEEDKLHATRLLGIEERPFKRVSKRLLASITPINSFLARPSPSDDDDATAESSADQHEHFLESLTRFREDVILDFAAFESSIARTEFLRAANTRERERYAAEKLKIEQTANDVRENLSHLRVQLDEAQKTLAVRKTYDVLAEKITRDEKLKVTRAEQHVNLEKLKAEIEELERESAELKVAWGERREQFERVMQEGTRLRRVIRDEKEPEPEGEKDDADQEREREGDDGEGERERDGLSTAGTPRPMDDAPTPFPAGLRGSGMLTPRSNLPEEPASAEGTTPRRADEDIDMHGNNGVSSAGEDAIKEAVGAALENAADDMDTT</sequence>
<feature type="coiled-coil region" evidence="3">
    <location>
        <begin position="163"/>
        <end position="190"/>
    </location>
</feature>
<proteinExistence type="predicted"/>
<dbReference type="GO" id="GO:0000445">
    <property type="term" value="C:THO complex part of transcription export complex"/>
    <property type="evidence" value="ECO:0007669"/>
    <property type="project" value="InterPro"/>
</dbReference>
<evidence type="ECO:0000313" key="5">
    <source>
        <dbReference type="EMBL" id="KIW22685.1"/>
    </source>
</evidence>
<protein>
    <recommendedName>
        <fullName evidence="7">Tho complex subunit 7</fullName>
    </recommendedName>
</protein>
<dbReference type="VEuPathDB" id="FungiDB:PV07_10958"/>
<evidence type="ECO:0000256" key="2">
    <source>
        <dbReference type="ARBA" id="ARBA00023242"/>
    </source>
</evidence>
<organism evidence="5 6">
    <name type="scientific">Cladophialophora immunda</name>
    <dbReference type="NCBI Taxonomy" id="569365"/>
    <lineage>
        <taxon>Eukaryota</taxon>
        <taxon>Fungi</taxon>
        <taxon>Dikarya</taxon>
        <taxon>Ascomycota</taxon>
        <taxon>Pezizomycotina</taxon>
        <taxon>Eurotiomycetes</taxon>
        <taxon>Chaetothyriomycetidae</taxon>
        <taxon>Chaetothyriales</taxon>
        <taxon>Herpotrichiellaceae</taxon>
        <taxon>Cladophialophora</taxon>
    </lineage>
</organism>
<feature type="coiled-coil region" evidence="3">
    <location>
        <begin position="105"/>
        <end position="139"/>
    </location>
</feature>
<feature type="compositionally biased region" description="Basic and acidic residues" evidence="4">
    <location>
        <begin position="211"/>
        <end position="221"/>
    </location>
</feature>
<dbReference type="GO" id="GO:0006397">
    <property type="term" value="P:mRNA processing"/>
    <property type="evidence" value="ECO:0007669"/>
    <property type="project" value="InterPro"/>
</dbReference>
<accession>A0A0D2BWB4</accession>